<accession>A0A8S1D6T5</accession>
<dbReference type="EMBL" id="CADEPI010000122">
    <property type="protein sequence ID" value="CAB3375935.1"/>
    <property type="molecule type" value="Genomic_DNA"/>
</dbReference>
<comment type="caution">
    <text evidence="1">The sequence shown here is derived from an EMBL/GenBank/DDBJ whole genome shotgun (WGS) entry which is preliminary data.</text>
</comment>
<gene>
    <name evidence="1" type="ORF">CLODIP_2_CD14173</name>
</gene>
<proteinExistence type="predicted"/>
<evidence type="ECO:0000313" key="1">
    <source>
        <dbReference type="EMBL" id="CAB3375935.1"/>
    </source>
</evidence>
<sequence>MAPSPRHSSRGGSSRVAACFQCVAECPLSDASQQLPPPPVGICGLRPPSDRPVQPFVCESRAASPTL</sequence>
<organism evidence="1 2">
    <name type="scientific">Cloeon dipterum</name>
    <dbReference type="NCBI Taxonomy" id="197152"/>
    <lineage>
        <taxon>Eukaryota</taxon>
        <taxon>Metazoa</taxon>
        <taxon>Ecdysozoa</taxon>
        <taxon>Arthropoda</taxon>
        <taxon>Hexapoda</taxon>
        <taxon>Insecta</taxon>
        <taxon>Pterygota</taxon>
        <taxon>Palaeoptera</taxon>
        <taxon>Ephemeroptera</taxon>
        <taxon>Pisciforma</taxon>
        <taxon>Baetidae</taxon>
        <taxon>Cloeon</taxon>
    </lineage>
</organism>
<dbReference type="AlphaFoldDB" id="A0A8S1D6T5"/>
<keyword evidence="2" id="KW-1185">Reference proteome</keyword>
<protein>
    <submittedName>
        <fullName evidence="1">Uncharacterized protein</fullName>
    </submittedName>
</protein>
<reference evidence="1 2" key="1">
    <citation type="submission" date="2020-04" db="EMBL/GenBank/DDBJ databases">
        <authorList>
            <person name="Alioto T."/>
            <person name="Alioto T."/>
            <person name="Gomez Garrido J."/>
        </authorList>
    </citation>
    <scope>NUCLEOTIDE SEQUENCE [LARGE SCALE GENOMIC DNA]</scope>
</reference>
<dbReference type="Proteomes" id="UP000494165">
    <property type="component" value="Unassembled WGS sequence"/>
</dbReference>
<evidence type="ECO:0000313" key="2">
    <source>
        <dbReference type="Proteomes" id="UP000494165"/>
    </source>
</evidence>
<name>A0A8S1D6T5_9INSE</name>